<dbReference type="SUPFAM" id="SSF50249">
    <property type="entry name" value="Nucleic acid-binding proteins"/>
    <property type="match status" value="1"/>
</dbReference>
<keyword evidence="13" id="KW-1185">Reference proteome</keyword>
<dbReference type="NCBIfam" id="NF003085">
    <property type="entry name" value="PRK04012.1-5"/>
    <property type="match status" value="1"/>
</dbReference>
<reference evidence="11 15" key="3">
    <citation type="submission" date="2018-10" db="EMBL/GenBank/DDBJ databases">
        <title>Cultivation of a novel Methanohalophilus strain from Kebrit Deep of the Red Sea and a genomic comparison of members of the genus Methanohalophilus.</title>
        <authorList>
            <person name="Guan Y."/>
            <person name="Ngugi D.K."/>
            <person name="Stingl U."/>
        </authorList>
    </citation>
    <scope>NUCLEOTIDE SEQUENCE [LARGE SCALE GENOMIC DNA]</scope>
    <source>
        <strain evidence="11 15">DSM 3094</strain>
    </source>
</reference>
<feature type="region of interest" description="Disordered" evidence="8">
    <location>
        <begin position="1"/>
        <end position="29"/>
    </location>
</feature>
<dbReference type="RefSeq" id="WP_072560409.1">
    <property type="nucleotide sequence ID" value="NZ_CP017921.1"/>
</dbReference>
<dbReference type="Proteomes" id="UP000267921">
    <property type="component" value="Unassembled WGS sequence"/>
</dbReference>
<evidence type="ECO:0000313" key="12">
    <source>
        <dbReference type="EMBL" id="SDV99432.1"/>
    </source>
</evidence>
<evidence type="ECO:0000256" key="2">
    <source>
        <dbReference type="ARBA" id="ARBA00022540"/>
    </source>
</evidence>
<dbReference type="Proteomes" id="UP000198669">
    <property type="component" value="Unassembled WGS sequence"/>
</dbReference>
<evidence type="ECO:0000313" key="14">
    <source>
        <dbReference type="Proteomes" id="UP000198669"/>
    </source>
</evidence>
<proteinExistence type="inferred from homology"/>
<dbReference type="GeneID" id="30582291"/>
<evidence type="ECO:0000256" key="3">
    <source>
        <dbReference type="ARBA" id="ARBA00022917"/>
    </source>
</evidence>
<dbReference type="EMBL" id="RJJG01000001">
    <property type="protein sequence ID" value="RNI10934.1"/>
    <property type="molecule type" value="Genomic_DNA"/>
</dbReference>
<gene>
    <name evidence="11" type="primary">eif1A</name>
    <name evidence="5" type="synonym">eif1a</name>
    <name evidence="10" type="ORF">BHR79_01015</name>
    <name evidence="11" type="ORF">EFE40_01785</name>
    <name evidence="12" type="ORF">SAMN04515625_0018</name>
</gene>
<protein>
    <recommendedName>
        <fullName evidence="5">Translation initiation factor 1A</fullName>
        <shortName evidence="5">aIF-1A</shortName>
    </recommendedName>
</protein>
<dbReference type="CDD" id="cd05793">
    <property type="entry name" value="S1_IF1A"/>
    <property type="match status" value="1"/>
</dbReference>
<keyword evidence="3 5" id="KW-0648">Protein biosynthesis</keyword>
<evidence type="ECO:0000313" key="13">
    <source>
        <dbReference type="Proteomes" id="UP000186879"/>
    </source>
</evidence>
<dbReference type="NCBIfam" id="TIGR00523">
    <property type="entry name" value="eIF-1A"/>
    <property type="match status" value="1"/>
</dbReference>
<dbReference type="AlphaFoldDB" id="A0A1L3Q017"/>
<dbReference type="InterPro" id="IPR006196">
    <property type="entry name" value="RNA-binding_domain_S1_IF1"/>
</dbReference>
<evidence type="ECO:0000256" key="1">
    <source>
        <dbReference type="ARBA" id="ARBA00007392"/>
    </source>
</evidence>
<feature type="domain" description="S1-like" evidence="9">
    <location>
        <begin position="23"/>
        <end position="97"/>
    </location>
</feature>
<evidence type="ECO:0000256" key="7">
    <source>
        <dbReference type="RuleBase" id="RU004365"/>
    </source>
</evidence>
<comment type="function">
    <text evidence="4 5 7">Seems to be required for maximal rate of protein biosynthesis. Enhances ribosome dissociation into subunits and stabilizes the binding of the initiator Met-tRNA(I) to 40 S ribosomal subunits.</text>
</comment>
<dbReference type="PROSITE" id="PS50832">
    <property type="entry name" value="S1_IF1_TYPE"/>
    <property type="match status" value="1"/>
</dbReference>
<dbReference type="InterPro" id="IPR018104">
    <property type="entry name" value="TIF_eIF-1A_CS"/>
</dbReference>
<evidence type="ECO:0000256" key="4">
    <source>
        <dbReference type="ARBA" id="ARBA00025502"/>
    </source>
</evidence>
<dbReference type="KEGG" id="mhaz:BHR79_01015"/>
<dbReference type="OrthoDB" id="2586at2157"/>
<evidence type="ECO:0000313" key="11">
    <source>
        <dbReference type="EMBL" id="RNI10934.1"/>
    </source>
</evidence>
<dbReference type="Pfam" id="PF01176">
    <property type="entry name" value="eIF-1a"/>
    <property type="match status" value="1"/>
</dbReference>
<dbReference type="InterPro" id="IPR001253">
    <property type="entry name" value="TIF_eIF-1A"/>
</dbReference>
<dbReference type="EMBL" id="FNMU01000001">
    <property type="protein sequence ID" value="SDV99432.1"/>
    <property type="molecule type" value="Genomic_DNA"/>
</dbReference>
<reference evidence="12 14" key="2">
    <citation type="submission" date="2016-10" db="EMBL/GenBank/DDBJ databases">
        <authorList>
            <person name="de Groot N.N."/>
        </authorList>
    </citation>
    <scope>NUCLEOTIDE SEQUENCE [LARGE SCALE GENOMIC DNA]</scope>
    <source>
        <strain evidence="12 14">Z-7982</strain>
    </source>
</reference>
<dbReference type="InterPro" id="IPR012340">
    <property type="entry name" value="NA-bd_OB-fold"/>
</dbReference>
<comment type="similarity">
    <text evidence="1 5 6">Belongs to the eIF-1A family.</text>
</comment>
<dbReference type="PANTHER" id="PTHR21668">
    <property type="entry name" value="EIF-1A"/>
    <property type="match status" value="1"/>
</dbReference>
<evidence type="ECO:0000313" key="15">
    <source>
        <dbReference type="Proteomes" id="UP000267921"/>
    </source>
</evidence>
<sequence>MAYNNYNKKKNKNKQQSEGAQFTKVRTPRKDRNEIVATVSRMLGGKRLDLQCMDGVVRMGRIPGSRKRRMRIREGDVVLAVPWDIQDSKADVVWKYRRQEVAWLQKKGYLK</sequence>
<dbReference type="GO" id="GO:0003743">
    <property type="term" value="F:translation initiation factor activity"/>
    <property type="evidence" value="ECO:0007669"/>
    <property type="project" value="UniProtKB-UniRule"/>
</dbReference>
<dbReference type="NCBIfam" id="NF003084">
    <property type="entry name" value="PRK04012.1-3"/>
    <property type="match status" value="1"/>
</dbReference>
<evidence type="ECO:0000256" key="5">
    <source>
        <dbReference type="HAMAP-Rule" id="MF_00216"/>
    </source>
</evidence>
<evidence type="ECO:0000313" key="10">
    <source>
        <dbReference type="EMBL" id="APH38199.1"/>
    </source>
</evidence>
<name>A0A1L3Q017_9EURY</name>
<keyword evidence="2 5" id="KW-0396">Initiation factor</keyword>
<evidence type="ECO:0000256" key="6">
    <source>
        <dbReference type="RuleBase" id="RU004364"/>
    </source>
</evidence>
<evidence type="ECO:0000259" key="9">
    <source>
        <dbReference type="PROSITE" id="PS50832"/>
    </source>
</evidence>
<dbReference type="Gene3D" id="2.40.50.140">
    <property type="entry name" value="Nucleic acid-binding proteins"/>
    <property type="match status" value="1"/>
</dbReference>
<evidence type="ECO:0000256" key="8">
    <source>
        <dbReference type="SAM" id="MobiDB-lite"/>
    </source>
</evidence>
<dbReference type="SMART" id="SM00652">
    <property type="entry name" value="eIF1a"/>
    <property type="match status" value="1"/>
</dbReference>
<dbReference type="PROSITE" id="PS01262">
    <property type="entry name" value="IF1A"/>
    <property type="match status" value="1"/>
</dbReference>
<organism evidence="10 13">
    <name type="scientific">Methanohalophilus halophilus</name>
    <dbReference type="NCBI Taxonomy" id="2177"/>
    <lineage>
        <taxon>Archaea</taxon>
        <taxon>Methanobacteriati</taxon>
        <taxon>Methanobacteriota</taxon>
        <taxon>Stenosarchaea group</taxon>
        <taxon>Methanomicrobia</taxon>
        <taxon>Methanosarcinales</taxon>
        <taxon>Methanosarcinaceae</taxon>
        <taxon>Methanohalophilus</taxon>
    </lineage>
</organism>
<dbReference type="Proteomes" id="UP000186879">
    <property type="component" value="Chromosome"/>
</dbReference>
<accession>A0A1L3Q017</accession>
<dbReference type="GO" id="GO:0003723">
    <property type="term" value="F:RNA binding"/>
    <property type="evidence" value="ECO:0007669"/>
    <property type="project" value="InterPro"/>
</dbReference>
<dbReference type="EMBL" id="CP017921">
    <property type="protein sequence ID" value="APH38199.1"/>
    <property type="molecule type" value="Genomic_DNA"/>
</dbReference>
<dbReference type="HAMAP" id="MF_00216">
    <property type="entry name" value="aIF_1A"/>
    <property type="match status" value="1"/>
</dbReference>
<reference evidence="10 13" key="1">
    <citation type="submission" date="2016-10" db="EMBL/GenBank/DDBJ databases">
        <title>Methanohalophilus halophilus.</title>
        <authorList>
            <person name="L'haridon S."/>
        </authorList>
    </citation>
    <scope>NUCLEOTIDE SEQUENCE [LARGE SCALE GENOMIC DNA]</scope>
    <source>
        <strain evidence="10 13">Z-7982</strain>
    </source>
</reference>
<dbReference type="STRING" id="2177.BHR79_01015"/>